<evidence type="ECO:0000313" key="3">
    <source>
        <dbReference type="Proteomes" id="UP000531251"/>
    </source>
</evidence>
<dbReference type="Proteomes" id="UP000531251">
    <property type="component" value="Unassembled WGS sequence"/>
</dbReference>
<keyword evidence="3" id="KW-1185">Reference proteome</keyword>
<gene>
    <name evidence="2" type="ORF">GGR89_000865</name>
</gene>
<dbReference type="RefSeq" id="WP_125975599.1">
    <property type="nucleotide sequence ID" value="NZ_BAAADY010000017.1"/>
</dbReference>
<proteinExistence type="predicted"/>
<reference evidence="2 3" key="1">
    <citation type="submission" date="2020-03" db="EMBL/GenBank/DDBJ databases">
        <title>Genomic Encyclopedia of Type Strains, Phase IV (KMG-IV): sequencing the most valuable type-strain genomes for metagenomic binning, comparative biology and taxonomic classification.</title>
        <authorList>
            <person name="Goeker M."/>
        </authorList>
    </citation>
    <scope>NUCLEOTIDE SEQUENCE [LARGE SCALE GENOMIC DNA]</scope>
    <source>
        <strain evidence="2 3">DSM 7225</strain>
    </source>
</reference>
<feature type="region of interest" description="Disordered" evidence="1">
    <location>
        <begin position="1"/>
        <end position="22"/>
    </location>
</feature>
<dbReference type="AlphaFoldDB" id="A0A7X5XX14"/>
<evidence type="ECO:0000313" key="2">
    <source>
        <dbReference type="EMBL" id="NJB96565.1"/>
    </source>
</evidence>
<accession>A0A7X5XX14</accession>
<organism evidence="2 3">
    <name type="scientific">Sphingomonas trueperi</name>
    <dbReference type="NCBI Taxonomy" id="53317"/>
    <lineage>
        <taxon>Bacteria</taxon>
        <taxon>Pseudomonadati</taxon>
        <taxon>Pseudomonadota</taxon>
        <taxon>Alphaproteobacteria</taxon>
        <taxon>Sphingomonadales</taxon>
        <taxon>Sphingomonadaceae</taxon>
        <taxon>Sphingomonas</taxon>
    </lineage>
</organism>
<dbReference type="EMBL" id="JAATJB010000002">
    <property type="protein sequence ID" value="NJB96565.1"/>
    <property type="molecule type" value="Genomic_DNA"/>
</dbReference>
<sequence length="220" mass="24561">MALNTNGILTDPARGAEPSDWEHSTVTPAVTFTWHHTIPWNCLAAVWNGLVAGQHWAAVETFLRLVSAQDPAGAVRQIRSGTLMDRDRLHTQLTWQGWNIVEGPGGDFREGDPGEGYDKWSIQGLSNNQRSTVQAVDQLYMAMRPLAARPPRPGFATNVPNLSANEAKAVEKAMLQQMAALRGKPPMRWNPDAWEVVREGQADRKLPSLWRTPPIWRKRA</sequence>
<evidence type="ECO:0000256" key="1">
    <source>
        <dbReference type="SAM" id="MobiDB-lite"/>
    </source>
</evidence>
<name>A0A7X5XX14_9SPHN</name>
<protein>
    <submittedName>
        <fullName evidence="2">Uncharacterized protein</fullName>
    </submittedName>
</protein>
<comment type="caution">
    <text evidence="2">The sequence shown here is derived from an EMBL/GenBank/DDBJ whole genome shotgun (WGS) entry which is preliminary data.</text>
</comment>